<organism evidence="1 2">
    <name type="scientific">Trichinella pseudospiralis</name>
    <name type="common">Parasitic roundworm</name>
    <dbReference type="NCBI Taxonomy" id="6337"/>
    <lineage>
        <taxon>Eukaryota</taxon>
        <taxon>Metazoa</taxon>
        <taxon>Ecdysozoa</taxon>
        <taxon>Nematoda</taxon>
        <taxon>Enoplea</taxon>
        <taxon>Dorylaimia</taxon>
        <taxon>Trichinellida</taxon>
        <taxon>Trichinellidae</taxon>
        <taxon>Trichinella</taxon>
    </lineage>
</organism>
<reference evidence="1 2" key="1">
    <citation type="submission" date="2015-01" db="EMBL/GenBank/DDBJ databases">
        <title>Evolution of Trichinella species and genotypes.</title>
        <authorList>
            <person name="Korhonen P.K."/>
            <person name="Edoardo P."/>
            <person name="Giuseppe L.R."/>
            <person name="Gasser R.B."/>
        </authorList>
    </citation>
    <scope>NUCLEOTIDE SEQUENCE [LARGE SCALE GENOMIC DNA]</scope>
    <source>
        <strain evidence="1">ISS470</strain>
    </source>
</reference>
<keyword evidence="2" id="KW-1185">Reference proteome</keyword>
<dbReference type="Proteomes" id="UP000054995">
    <property type="component" value="Unassembled WGS sequence"/>
</dbReference>
<name>A0A0V1FH03_TRIPS</name>
<comment type="caution">
    <text evidence="1">The sequence shown here is derived from an EMBL/GenBank/DDBJ whole genome shotgun (WGS) entry which is preliminary data.</text>
</comment>
<dbReference type="EMBL" id="JYDT01000092">
    <property type="protein sequence ID" value="KRY85339.1"/>
    <property type="molecule type" value="Genomic_DNA"/>
</dbReference>
<protein>
    <submittedName>
        <fullName evidence="1">Uncharacterized protein</fullName>
    </submittedName>
</protein>
<sequence length="61" mass="7003">MKGIKSNKFGEYVSYNYMLQESLCKKFISKIVNSSKTCIQFECKQQENAKLTNISISSVKN</sequence>
<proteinExistence type="predicted"/>
<evidence type="ECO:0000313" key="1">
    <source>
        <dbReference type="EMBL" id="KRY85339.1"/>
    </source>
</evidence>
<dbReference type="AlphaFoldDB" id="A0A0V1FH03"/>
<accession>A0A0V1FH03</accession>
<gene>
    <name evidence="1" type="ORF">T4D_1078</name>
</gene>
<evidence type="ECO:0000313" key="2">
    <source>
        <dbReference type="Proteomes" id="UP000054995"/>
    </source>
</evidence>